<dbReference type="SUPFAM" id="SSF51735">
    <property type="entry name" value="NAD(P)-binding Rossmann-fold domains"/>
    <property type="match status" value="1"/>
</dbReference>
<feature type="domain" description="NAD(P)-binding" evidence="1">
    <location>
        <begin position="11"/>
        <end position="211"/>
    </location>
</feature>
<proteinExistence type="predicted"/>
<evidence type="ECO:0000313" key="3">
    <source>
        <dbReference type="Proteomes" id="UP001212841"/>
    </source>
</evidence>
<dbReference type="Pfam" id="PF13460">
    <property type="entry name" value="NAD_binding_10"/>
    <property type="match status" value="1"/>
</dbReference>
<protein>
    <recommendedName>
        <fullName evidence="1">NAD(P)-binding domain-containing protein</fullName>
    </recommendedName>
</protein>
<dbReference type="AlphaFoldDB" id="A0AAD5WZ85"/>
<dbReference type="Gene3D" id="3.40.50.720">
    <property type="entry name" value="NAD(P)-binding Rossmann-like Domain"/>
    <property type="match status" value="1"/>
</dbReference>
<gene>
    <name evidence="2" type="ORF">HK097_011425</name>
</gene>
<dbReference type="PANTHER" id="PTHR43162">
    <property type="match status" value="1"/>
</dbReference>
<dbReference type="Proteomes" id="UP001212841">
    <property type="component" value="Unassembled WGS sequence"/>
</dbReference>
<dbReference type="Gene3D" id="3.90.25.10">
    <property type="entry name" value="UDP-galactose 4-epimerase, domain 1"/>
    <property type="match status" value="1"/>
</dbReference>
<dbReference type="InterPro" id="IPR016040">
    <property type="entry name" value="NAD(P)-bd_dom"/>
</dbReference>
<sequence>MSFSKTIAVLGGTGTTGSQVIKALLSSPNPPKIIALVRSPEKARSKIPSEVTLVPIRDSTDVTSVTKALEGVDALYAMSPPQAEIQVTSDAVTALVRPFPCFGHIFGNERNGVMANSHVMKAAFNAKVKHIVYLSCIGADPLSNIGVVRAHGIAEQIYKHYHHSLTVLRPSWFMDNFLTQTRTLYLPPTAPPVPYISAQDIGLAAAKALSDGPEQHAGKIYELYDPKILSYPEISSIIGESLEVPKPAVVEISNEEMVKALEGLGDSEFSARSSKYHLLSKLQHLQW</sequence>
<comment type="caution">
    <text evidence="2">The sequence shown here is derived from an EMBL/GenBank/DDBJ whole genome shotgun (WGS) entry which is preliminary data.</text>
</comment>
<reference evidence="2" key="1">
    <citation type="submission" date="2020-05" db="EMBL/GenBank/DDBJ databases">
        <title>Phylogenomic resolution of chytrid fungi.</title>
        <authorList>
            <person name="Stajich J.E."/>
            <person name="Amses K."/>
            <person name="Simmons R."/>
            <person name="Seto K."/>
            <person name="Myers J."/>
            <person name="Bonds A."/>
            <person name="Quandt C.A."/>
            <person name="Barry K."/>
            <person name="Liu P."/>
            <person name="Grigoriev I."/>
            <person name="Longcore J.E."/>
            <person name="James T.Y."/>
        </authorList>
    </citation>
    <scope>NUCLEOTIDE SEQUENCE</scope>
    <source>
        <strain evidence="2">JEL0318</strain>
    </source>
</reference>
<dbReference type="InterPro" id="IPR036291">
    <property type="entry name" value="NAD(P)-bd_dom_sf"/>
</dbReference>
<organism evidence="2 3">
    <name type="scientific">Rhizophlyctis rosea</name>
    <dbReference type="NCBI Taxonomy" id="64517"/>
    <lineage>
        <taxon>Eukaryota</taxon>
        <taxon>Fungi</taxon>
        <taxon>Fungi incertae sedis</taxon>
        <taxon>Chytridiomycota</taxon>
        <taxon>Chytridiomycota incertae sedis</taxon>
        <taxon>Chytridiomycetes</taxon>
        <taxon>Rhizophlyctidales</taxon>
        <taxon>Rhizophlyctidaceae</taxon>
        <taxon>Rhizophlyctis</taxon>
    </lineage>
</organism>
<evidence type="ECO:0000313" key="2">
    <source>
        <dbReference type="EMBL" id="KAJ3047560.1"/>
    </source>
</evidence>
<name>A0AAD5WZ85_9FUNG</name>
<dbReference type="PANTHER" id="PTHR43162:SF1">
    <property type="entry name" value="PRESTALK A DIFFERENTIATION PROTEIN A"/>
    <property type="match status" value="1"/>
</dbReference>
<evidence type="ECO:0000259" key="1">
    <source>
        <dbReference type="Pfam" id="PF13460"/>
    </source>
</evidence>
<accession>A0AAD5WZ85</accession>
<keyword evidence="3" id="KW-1185">Reference proteome</keyword>
<dbReference type="InterPro" id="IPR051604">
    <property type="entry name" value="Ergot_Alk_Oxidoreductase"/>
</dbReference>
<dbReference type="EMBL" id="JADGJD010000939">
    <property type="protein sequence ID" value="KAJ3047560.1"/>
    <property type="molecule type" value="Genomic_DNA"/>
</dbReference>